<accession>A0AAN7SR96</accession>
<dbReference type="GO" id="GO:0005739">
    <property type="term" value="C:mitochondrion"/>
    <property type="evidence" value="ECO:0007669"/>
    <property type="project" value="TreeGrafter"/>
</dbReference>
<dbReference type="InterPro" id="IPR033490">
    <property type="entry name" value="LRP130"/>
</dbReference>
<organism evidence="4 5">
    <name type="scientific">Aquatica leii</name>
    <dbReference type="NCBI Taxonomy" id="1421715"/>
    <lineage>
        <taxon>Eukaryota</taxon>
        <taxon>Metazoa</taxon>
        <taxon>Ecdysozoa</taxon>
        <taxon>Arthropoda</taxon>
        <taxon>Hexapoda</taxon>
        <taxon>Insecta</taxon>
        <taxon>Pterygota</taxon>
        <taxon>Neoptera</taxon>
        <taxon>Endopterygota</taxon>
        <taxon>Coleoptera</taxon>
        <taxon>Polyphaga</taxon>
        <taxon>Elateriformia</taxon>
        <taxon>Elateroidea</taxon>
        <taxon>Lampyridae</taxon>
        <taxon>Luciolinae</taxon>
        <taxon>Aquatica</taxon>
    </lineage>
</organism>
<evidence type="ECO:0000256" key="2">
    <source>
        <dbReference type="PROSITE-ProRule" id="PRU00708"/>
    </source>
</evidence>
<dbReference type="GO" id="GO:0005634">
    <property type="term" value="C:nucleus"/>
    <property type="evidence" value="ECO:0007669"/>
    <property type="project" value="TreeGrafter"/>
</dbReference>
<dbReference type="PANTHER" id="PTHR46669">
    <property type="entry name" value="LEUCINE-RICH PPR MOTIF-CONTAINING PROTEIN, MITOCHONDRIAL"/>
    <property type="match status" value="1"/>
</dbReference>
<dbReference type="GO" id="GO:0070129">
    <property type="term" value="P:regulation of mitochondrial translation"/>
    <property type="evidence" value="ECO:0007669"/>
    <property type="project" value="TreeGrafter"/>
</dbReference>
<dbReference type="NCBIfam" id="TIGR00756">
    <property type="entry name" value="PPR"/>
    <property type="match status" value="1"/>
</dbReference>
<dbReference type="Pfam" id="PF13812">
    <property type="entry name" value="PPR_3"/>
    <property type="match status" value="1"/>
</dbReference>
<feature type="repeat" description="PPR" evidence="2">
    <location>
        <begin position="208"/>
        <end position="242"/>
    </location>
</feature>
<name>A0AAN7SR96_9COLE</name>
<feature type="domain" description="PROP1-like PPR" evidence="3">
    <location>
        <begin position="195"/>
        <end position="311"/>
    </location>
</feature>
<evidence type="ECO:0000259" key="3">
    <source>
        <dbReference type="Pfam" id="PF17177"/>
    </source>
</evidence>
<feature type="repeat" description="PPR" evidence="2">
    <location>
        <begin position="173"/>
        <end position="207"/>
    </location>
</feature>
<protein>
    <recommendedName>
        <fullName evidence="3">PROP1-like PPR domain-containing protein</fullName>
    </recommendedName>
</protein>
<dbReference type="InterPro" id="IPR011990">
    <property type="entry name" value="TPR-like_helical_dom_sf"/>
</dbReference>
<reference evidence="5" key="1">
    <citation type="submission" date="2023-01" db="EMBL/GenBank/DDBJ databases">
        <title>Key to firefly adult light organ development and bioluminescence: homeobox transcription factors regulate luciferase expression and transportation to peroxisome.</title>
        <authorList>
            <person name="Fu X."/>
        </authorList>
    </citation>
    <scope>NUCLEOTIDE SEQUENCE [LARGE SCALE GENOMIC DNA]</scope>
</reference>
<keyword evidence="5" id="KW-1185">Reference proteome</keyword>
<dbReference type="GO" id="GO:0003730">
    <property type="term" value="F:mRNA 3'-UTR binding"/>
    <property type="evidence" value="ECO:0007669"/>
    <property type="project" value="TreeGrafter"/>
</dbReference>
<dbReference type="PANTHER" id="PTHR46669:SF1">
    <property type="entry name" value="LEUCINE-RICH PPR MOTIF-CONTAINING PROTEIN, MITOCHONDRIAL"/>
    <property type="match status" value="1"/>
</dbReference>
<dbReference type="EMBL" id="JARPUR010000001">
    <property type="protein sequence ID" value="KAK4886258.1"/>
    <property type="molecule type" value="Genomic_DNA"/>
</dbReference>
<dbReference type="Proteomes" id="UP001353858">
    <property type="component" value="Unassembled WGS sequence"/>
</dbReference>
<proteinExistence type="predicted"/>
<dbReference type="Pfam" id="PF17177">
    <property type="entry name" value="PPR_long"/>
    <property type="match status" value="1"/>
</dbReference>
<dbReference type="PROSITE" id="PS51375">
    <property type="entry name" value="PPR"/>
    <property type="match status" value="2"/>
</dbReference>
<evidence type="ECO:0000313" key="5">
    <source>
        <dbReference type="Proteomes" id="UP001353858"/>
    </source>
</evidence>
<gene>
    <name evidence="4" type="ORF">RN001_002529</name>
</gene>
<keyword evidence="1" id="KW-0677">Repeat</keyword>
<dbReference type="InterPro" id="IPR033443">
    <property type="entry name" value="PROP1-like_PPR_dom"/>
</dbReference>
<dbReference type="InterPro" id="IPR002885">
    <property type="entry name" value="PPR_rpt"/>
</dbReference>
<evidence type="ECO:0000313" key="4">
    <source>
        <dbReference type="EMBL" id="KAK4886258.1"/>
    </source>
</evidence>
<evidence type="ECO:0000256" key="1">
    <source>
        <dbReference type="ARBA" id="ARBA00022737"/>
    </source>
</evidence>
<dbReference type="Gene3D" id="1.25.40.10">
    <property type="entry name" value="Tetratricopeptide repeat domain"/>
    <property type="match status" value="2"/>
</dbReference>
<comment type="caution">
    <text evidence="4">The sequence shown here is derived from an EMBL/GenBank/DDBJ whole genome shotgun (WGS) entry which is preliminary data.</text>
</comment>
<sequence length="1346" mass="154336">MASILRSSKFVRYIAGFARHVVINTPREFDGNLVNTTQCFCSLLPRSLTSQVTAQHEQNLERSLKRLDQDVRRVGRISRRDIEDVLEEIRTSRTATSSQSLLVIRCCGSLVPEELPEVRMKLVEEIWNTLIKLNVPMDISHYNALLRVYLENEHAFSPTEFLSQLESKRIEPNRVTYQRLISRYCQLGDIEGATKILEFMREKQLPVNENVFNALIMGHSQLGDMESAEGIVSVMAKAGLEPSADTYTTLLCGYAKKADIETINKLLDKCEQNEIYLLDKDYLDIVHALATNGHTNHVPVVLSKVRKAFGYNQDAINVIYRLINNGKEEAALLVLRSMSRGTKPDGNLQSSGSFFIKQMVKAKRPVEKVIEYCKILESENFHSRALLLATEISLELGKEKLAYSLIKELQKNGHEIRQHYFWPLIVSKANDPSGDGIVEVLIEMNNFNIPPSSETIRDYVIPNIKGKSTEVLSKLRQANVSIGSSACSLVYSLLQRNDIEEASIITSRVTAYYHPDLLRRPLSSAFYRTQNLDAYMITLRYIYENLDRRDVVLENEEKTLDKTDVMSQFLWDLTHNWRSFLVVCEEVLKRFVDQGLSINGVVAEKILNKLGEKLTPEISFLLGKLTSGELTPVPVEKKAPVYTPSDKMNIPQLERLIHNLEAKGQETLGLNRQLLTLYSRAKELEKTENLLPELEKKGFEYTPGVCAQLIEIYSYHDQLDKAIQYYNKLKELDDKYALDDLKVIRVVGLYIKNNRFDEAIQFLKDQVRDRKLEEQQFQYTTQCWRVLNSLAEQGKSDELEVLFNVLVKNEFIEVNNVMLGPLVKVHLVNNEIEKALEKFEWCCNQFRATPWKNELACKLIQLEDADKLQKLTDLSTSVHGEINSLYDLVFAFVECGRIRQARKILETPGLQTRPQRINNACQRYQMEGMVKPLEGLKDATKDLNHIDRSDIYFQLLVSYIKQEDVDKALGLWTQMQEEDMAPNDEFLHTLGDFLIKNGIEVPFVMPEKKLVERNIKILQRPIKKSEDKNDSQLFRQALKTGDLDTALKLKGHLKDPLSTVEMSNLIEHLTQKDRLKEAVRFTMELLDRPQNLIPRVFRFLLNKLASNGDIETINFIGQKLNSETKKVLSFDNRICHANLVAGKAEDYLTLLENEITNAKPNEVAALAEKFPRGGVLGIMEKHPDLVDKYENIANKFAKHGVISPLNVLWSYHFIEGNQEKADEIWKNFLQNSSRVMFQRVVQKARETSDENMVRNLIRCLKTSTVTPGAIGNAYSCLLDILVTKDKCEEIISTFEESMKDVSIEYINRTALFRIKSVYLKMDKPFNYKIPSKSSSTAMNSDEDVRS</sequence>